<evidence type="ECO:0000313" key="3">
    <source>
        <dbReference type="Proteomes" id="UP000252479"/>
    </source>
</evidence>
<keyword evidence="1" id="KW-0812">Transmembrane</keyword>
<organism evidence="2 3">
    <name type="scientific">Vibrio casei</name>
    <dbReference type="NCBI Taxonomy" id="673372"/>
    <lineage>
        <taxon>Bacteria</taxon>
        <taxon>Pseudomonadati</taxon>
        <taxon>Pseudomonadota</taxon>
        <taxon>Gammaproteobacteria</taxon>
        <taxon>Vibrionales</taxon>
        <taxon>Vibrionaceae</taxon>
        <taxon>Vibrio</taxon>
    </lineage>
</organism>
<comment type="caution">
    <text evidence="2">The sequence shown here is derived from an EMBL/GenBank/DDBJ whole genome shotgun (WGS) entry which is preliminary data.</text>
</comment>
<keyword evidence="3" id="KW-1185">Reference proteome</keyword>
<dbReference type="EMBL" id="QPGL01000001">
    <property type="protein sequence ID" value="RCS73785.1"/>
    <property type="molecule type" value="Genomic_DNA"/>
</dbReference>
<evidence type="ECO:0000313" key="2">
    <source>
        <dbReference type="EMBL" id="RCS73785.1"/>
    </source>
</evidence>
<evidence type="ECO:0000256" key="1">
    <source>
        <dbReference type="SAM" id="Phobius"/>
    </source>
</evidence>
<proteinExistence type="predicted"/>
<dbReference type="Proteomes" id="UP000252479">
    <property type="component" value="Unassembled WGS sequence"/>
</dbReference>
<keyword evidence="1" id="KW-1133">Transmembrane helix</keyword>
<dbReference type="GeneID" id="303189126"/>
<dbReference type="OrthoDB" id="5814101at2"/>
<feature type="transmembrane region" description="Helical" evidence="1">
    <location>
        <begin position="20"/>
        <end position="38"/>
    </location>
</feature>
<dbReference type="AlphaFoldDB" id="A0A368LPP4"/>
<accession>A0A368LPP4</accession>
<dbReference type="RefSeq" id="WP_086961582.1">
    <property type="nucleotide sequence ID" value="NZ_AP018680.1"/>
</dbReference>
<keyword evidence="1" id="KW-0472">Membrane</keyword>
<reference evidence="2 3" key="1">
    <citation type="journal article" date="2017" name="Elife">
        <title>Extensive horizontal gene transfer in cheese-associated bacteria.</title>
        <authorList>
            <person name="Bonham K.S."/>
            <person name="Wolfe B.E."/>
            <person name="Dutton R.J."/>
        </authorList>
    </citation>
    <scope>NUCLEOTIDE SEQUENCE [LARGE SCALE GENOMIC DNA]</scope>
    <source>
        <strain evidence="2 3">JB196</strain>
    </source>
</reference>
<gene>
    <name evidence="2" type="ORF">CIK83_09340</name>
</gene>
<evidence type="ECO:0008006" key="4">
    <source>
        <dbReference type="Google" id="ProtNLM"/>
    </source>
</evidence>
<protein>
    <recommendedName>
        <fullName evidence="4">Type 4 fimbrial biogenesis protein PilX N-terminal domain-containing protein</fullName>
    </recommendedName>
</protein>
<name>A0A368LPP4_9VIBR</name>
<sequence>MFEPSIYFSPNQKQQGAATLLVATLLLVVALVITLASYKGVFFQAKRVQNEIEARQLHWKGEGRLECVLAKLVDVSSNDPNSVSYNDCDQPTNIQITRQGSSNLYTVESNENGYQVAKVLRIPGAGTLGAITSTADLFMIGSFDIKPQPVQLISTPDLYSCVAVKYSKNIYLNATSNLQTTIPTSPDFPSTTRCASSYQTSISNPSSVLKLSEENNQLDEDGTQLLSENNFKGDFYYDSDLDPFEDLFGVPKSELSSVKKEFTVITGGFCSGSVCPCDSNIASAIEQNKSLIWVDGTCDFGHATQTLSKDTSAGIIVVVQNGLLGSTGSVPFNGVLYHLNTAFTPSLSLWSNMAESSWVASYYTASMQSSGIPVPSLFMTGAKVPDGVLIVDTPGSLAMIYASMDVAYDGKKINHALSKLYKPKWLKGSWHDF</sequence>